<organism evidence="2 3">
    <name type="scientific">Amycolatopsis sacchari</name>
    <dbReference type="NCBI Taxonomy" id="115433"/>
    <lineage>
        <taxon>Bacteria</taxon>
        <taxon>Bacillati</taxon>
        <taxon>Actinomycetota</taxon>
        <taxon>Actinomycetes</taxon>
        <taxon>Pseudonocardiales</taxon>
        <taxon>Pseudonocardiaceae</taxon>
        <taxon>Amycolatopsis</taxon>
    </lineage>
</organism>
<dbReference type="Proteomes" id="UP000199025">
    <property type="component" value="Unassembled WGS sequence"/>
</dbReference>
<name>A0A1I3JUG1_9PSEU</name>
<reference evidence="2 3" key="1">
    <citation type="submission" date="2016-10" db="EMBL/GenBank/DDBJ databases">
        <authorList>
            <person name="de Groot N.N."/>
        </authorList>
    </citation>
    <scope>NUCLEOTIDE SEQUENCE [LARGE SCALE GENOMIC DNA]</scope>
    <source>
        <strain evidence="2 3">DSM 44468</strain>
    </source>
</reference>
<feature type="region of interest" description="Disordered" evidence="1">
    <location>
        <begin position="1"/>
        <end position="42"/>
    </location>
</feature>
<accession>A0A1I3JUG1</accession>
<evidence type="ECO:0000256" key="1">
    <source>
        <dbReference type="SAM" id="MobiDB-lite"/>
    </source>
</evidence>
<keyword evidence="3" id="KW-1185">Reference proteome</keyword>
<gene>
    <name evidence="2" type="ORF">SAMN05421835_101277</name>
</gene>
<dbReference type="EMBL" id="FORP01000001">
    <property type="protein sequence ID" value="SFI63720.1"/>
    <property type="molecule type" value="Genomic_DNA"/>
</dbReference>
<evidence type="ECO:0000313" key="2">
    <source>
        <dbReference type="EMBL" id="SFI63720.1"/>
    </source>
</evidence>
<dbReference type="AlphaFoldDB" id="A0A1I3JUG1"/>
<evidence type="ECO:0000313" key="3">
    <source>
        <dbReference type="Proteomes" id="UP000199025"/>
    </source>
</evidence>
<dbReference type="RefSeq" id="WP_281245126.1">
    <property type="nucleotide sequence ID" value="NZ_CBDQZW010000009.1"/>
</dbReference>
<proteinExistence type="predicted"/>
<sequence length="42" mass="4679">MDIAIPRPQSPFEDDTPLPVPAPAEPVYDDAEFEPTIVRGRE</sequence>
<protein>
    <submittedName>
        <fullName evidence="2">Uncharacterized protein</fullName>
    </submittedName>
</protein>
<dbReference type="STRING" id="115433.SAMN05421835_101277"/>